<dbReference type="PANTHER" id="PTHR47572">
    <property type="entry name" value="LIPOPROTEIN-RELATED"/>
    <property type="match status" value="1"/>
</dbReference>
<keyword evidence="3" id="KW-0479">Metal-binding</keyword>
<dbReference type="InterPro" id="IPR013658">
    <property type="entry name" value="SGL"/>
</dbReference>
<dbReference type="Pfam" id="PF08450">
    <property type="entry name" value="SGL"/>
    <property type="match status" value="1"/>
</dbReference>
<dbReference type="InterPro" id="IPR005511">
    <property type="entry name" value="SMP-30"/>
</dbReference>
<dbReference type="InterPro" id="IPR011042">
    <property type="entry name" value="6-blade_b-propeller_TolB-like"/>
</dbReference>
<feature type="active site" description="Proton donor/acceptor" evidence="2">
    <location>
        <position position="224"/>
    </location>
</feature>
<proteinExistence type="predicted"/>
<sequence>MPHPALHSAHPEFLSLFPPGAAPEQLAEGLTWAEGPVYVPARQAVIFSDVRQNRTWAYTDTGALREELNPSGHQNGHCLDAQGCLIACSHGQRALLRQEEDGTWTVLAERFEGQRLNSPNDVALHPDGSLWFSDPTYGLDKPEEGGTGAPMELPGRWVFRLGPDGALTAPIRDRLKPNGLAFVDARTLLLADTGDGATYRYDLHPDGGATCAGEHFRVSPGKTDGLRVDEAGRIWSSAGDGVHVLSAGGTELGRILFPQTVSNLCFGGPDGTTLYVTASTGFWRVATRVRGQGLEQ</sequence>
<gene>
    <name evidence="5" type="ORF">C8263_11380</name>
</gene>
<evidence type="ECO:0000256" key="1">
    <source>
        <dbReference type="ARBA" id="ARBA00022801"/>
    </source>
</evidence>
<dbReference type="RefSeq" id="WP_107138246.1">
    <property type="nucleotide sequence ID" value="NZ_PYSV01000010.1"/>
</dbReference>
<comment type="caution">
    <text evidence="5">The sequence shown here is derived from an EMBL/GenBank/DDBJ whole genome shotgun (WGS) entry which is preliminary data.</text>
</comment>
<dbReference type="PRINTS" id="PR01790">
    <property type="entry name" value="SMP30FAMILY"/>
</dbReference>
<reference evidence="5 6" key="1">
    <citation type="submission" date="2018-03" db="EMBL/GenBank/DDBJ databases">
        <title>Draft genome of Deinococcus sp. OD32.</title>
        <authorList>
            <person name="Wang X.-P."/>
            <person name="Du Z.-J."/>
        </authorList>
    </citation>
    <scope>NUCLEOTIDE SEQUENCE [LARGE SCALE GENOMIC DNA]</scope>
    <source>
        <strain evidence="5 6">OD32</strain>
    </source>
</reference>
<accession>A0A2T3W727</accession>
<dbReference type="GO" id="GO:0016787">
    <property type="term" value="F:hydrolase activity"/>
    <property type="evidence" value="ECO:0007669"/>
    <property type="project" value="UniProtKB-KW"/>
</dbReference>
<feature type="binding site" evidence="3">
    <location>
        <position position="224"/>
    </location>
    <ligand>
        <name>a divalent metal cation</name>
        <dbReference type="ChEBI" id="CHEBI:60240"/>
    </ligand>
</feature>
<dbReference type="GO" id="GO:0046872">
    <property type="term" value="F:metal ion binding"/>
    <property type="evidence" value="ECO:0007669"/>
    <property type="project" value="UniProtKB-KW"/>
</dbReference>
<evidence type="ECO:0000256" key="3">
    <source>
        <dbReference type="PIRSR" id="PIRSR605511-2"/>
    </source>
</evidence>
<keyword evidence="1" id="KW-0378">Hydrolase</keyword>
<keyword evidence="3" id="KW-0862">Zinc</keyword>
<evidence type="ECO:0000313" key="6">
    <source>
        <dbReference type="Proteomes" id="UP000240317"/>
    </source>
</evidence>
<dbReference type="SUPFAM" id="SSF63829">
    <property type="entry name" value="Calcium-dependent phosphotriesterase"/>
    <property type="match status" value="1"/>
</dbReference>
<dbReference type="Proteomes" id="UP000240317">
    <property type="component" value="Unassembled WGS sequence"/>
</dbReference>
<evidence type="ECO:0000259" key="4">
    <source>
        <dbReference type="Pfam" id="PF08450"/>
    </source>
</evidence>
<organism evidence="5 6">
    <name type="scientific">Deinococcus arcticus</name>
    <dbReference type="NCBI Taxonomy" id="2136176"/>
    <lineage>
        <taxon>Bacteria</taxon>
        <taxon>Thermotogati</taxon>
        <taxon>Deinococcota</taxon>
        <taxon>Deinococci</taxon>
        <taxon>Deinococcales</taxon>
        <taxon>Deinococcaceae</taxon>
        <taxon>Deinococcus</taxon>
    </lineage>
</organism>
<evidence type="ECO:0000256" key="2">
    <source>
        <dbReference type="PIRSR" id="PIRSR605511-1"/>
    </source>
</evidence>
<feature type="binding site" evidence="3">
    <location>
        <position position="120"/>
    </location>
    <ligand>
        <name>substrate</name>
    </ligand>
</feature>
<keyword evidence="6" id="KW-1185">Reference proteome</keyword>
<dbReference type="InterPro" id="IPR051262">
    <property type="entry name" value="SMP-30/CGR1_Lactonase"/>
</dbReference>
<name>A0A2T3W727_9DEIO</name>
<feature type="binding site" evidence="3">
    <location>
        <position position="178"/>
    </location>
    <ligand>
        <name>a divalent metal cation</name>
        <dbReference type="ChEBI" id="CHEBI:60240"/>
    </ligand>
</feature>
<dbReference type="PANTHER" id="PTHR47572:SF4">
    <property type="entry name" value="LACTONASE DRP35"/>
    <property type="match status" value="1"/>
</dbReference>
<dbReference type="EMBL" id="PYSV01000010">
    <property type="protein sequence ID" value="PTA67706.1"/>
    <property type="molecule type" value="Genomic_DNA"/>
</dbReference>
<comment type="cofactor">
    <cofactor evidence="3">
        <name>Zn(2+)</name>
        <dbReference type="ChEBI" id="CHEBI:29105"/>
    </cofactor>
    <text evidence="3">Binds 1 divalent metal cation per subunit.</text>
</comment>
<dbReference type="AlphaFoldDB" id="A0A2T3W727"/>
<protein>
    <submittedName>
        <fullName evidence="5">Gluconolactonase</fullName>
    </submittedName>
</protein>
<feature type="domain" description="SMP-30/Gluconolactonase/LRE-like region" evidence="4">
    <location>
        <begin position="32"/>
        <end position="279"/>
    </location>
</feature>
<dbReference type="OrthoDB" id="2633250at2"/>
<evidence type="ECO:0000313" key="5">
    <source>
        <dbReference type="EMBL" id="PTA67706.1"/>
    </source>
</evidence>
<dbReference type="Gene3D" id="2.120.10.30">
    <property type="entry name" value="TolB, C-terminal domain"/>
    <property type="match status" value="1"/>
</dbReference>
<feature type="binding site" evidence="3">
    <location>
        <position position="34"/>
    </location>
    <ligand>
        <name>a divalent metal cation</name>
        <dbReference type="ChEBI" id="CHEBI:60240"/>
    </ligand>
</feature>